<keyword evidence="3" id="KW-1185">Reference proteome</keyword>
<evidence type="ECO:0000313" key="3">
    <source>
        <dbReference type="Proteomes" id="UP000316598"/>
    </source>
</evidence>
<dbReference type="InterPro" id="IPR010865">
    <property type="entry name" value="DUF1499"/>
</dbReference>
<dbReference type="Proteomes" id="UP000316598">
    <property type="component" value="Unassembled WGS sequence"/>
</dbReference>
<dbReference type="Pfam" id="PF07386">
    <property type="entry name" value="DUF1499"/>
    <property type="match status" value="1"/>
</dbReference>
<gene>
    <name evidence="2" type="ORF">Pla22_46150</name>
</gene>
<accession>A0A5C5WH35</accession>
<sequence>MLPFGGLKGLTTNVATLDPSASDPRLHPIDVSTPPSETAQAIAKWVESESLWKLESSDQGGDRVTMHLTRTTRVLRFVDDMHLELTPTATGTRISGKSKSRVGKGDLGQNARNLIELRRGLENLGIEGQ</sequence>
<organism evidence="2 3">
    <name type="scientific">Rubripirellula amarantea</name>
    <dbReference type="NCBI Taxonomy" id="2527999"/>
    <lineage>
        <taxon>Bacteria</taxon>
        <taxon>Pseudomonadati</taxon>
        <taxon>Planctomycetota</taxon>
        <taxon>Planctomycetia</taxon>
        <taxon>Pirellulales</taxon>
        <taxon>Pirellulaceae</taxon>
        <taxon>Rubripirellula</taxon>
    </lineage>
</organism>
<evidence type="ECO:0008006" key="4">
    <source>
        <dbReference type="Google" id="ProtNLM"/>
    </source>
</evidence>
<protein>
    <recommendedName>
        <fullName evidence="4">DUF1499 domain-containing protein</fullName>
    </recommendedName>
</protein>
<reference evidence="2 3" key="1">
    <citation type="submission" date="2019-02" db="EMBL/GenBank/DDBJ databases">
        <title>Deep-cultivation of Planctomycetes and their phenomic and genomic characterization uncovers novel biology.</title>
        <authorList>
            <person name="Wiegand S."/>
            <person name="Jogler M."/>
            <person name="Boedeker C."/>
            <person name="Pinto D."/>
            <person name="Vollmers J."/>
            <person name="Rivas-Marin E."/>
            <person name="Kohn T."/>
            <person name="Peeters S.H."/>
            <person name="Heuer A."/>
            <person name="Rast P."/>
            <person name="Oberbeckmann S."/>
            <person name="Bunk B."/>
            <person name="Jeske O."/>
            <person name="Meyerdierks A."/>
            <person name="Storesund J.E."/>
            <person name="Kallscheuer N."/>
            <person name="Luecker S."/>
            <person name="Lage O.M."/>
            <person name="Pohl T."/>
            <person name="Merkel B.J."/>
            <person name="Hornburger P."/>
            <person name="Mueller R.-W."/>
            <person name="Bruemmer F."/>
            <person name="Labrenz M."/>
            <person name="Spormann A.M."/>
            <person name="Op Den Camp H."/>
            <person name="Overmann J."/>
            <person name="Amann R."/>
            <person name="Jetten M.S.M."/>
            <person name="Mascher T."/>
            <person name="Medema M.H."/>
            <person name="Devos D.P."/>
            <person name="Kaster A.-K."/>
            <person name="Ovreas L."/>
            <person name="Rohde M."/>
            <person name="Galperin M.Y."/>
            <person name="Jogler C."/>
        </authorList>
    </citation>
    <scope>NUCLEOTIDE SEQUENCE [LARGE SCALE GENOMIC DNA]</scope>
    <source>
        <strain evidence="2 3">Pla22</strain>
    </source>
</reference>
<comment type="caution">
    <text evidence="2">The sequence shown here is derived from an EMBL/GenBank/DDBJ whole genome shotgun (WGS) entry which is preliminary data.</text>
</comment>
<dbReference type="EMBL" id="SJPI01000003">
    <property type="protein sequence ID" value="TWT49419.1"/>
    <property type="molecule type" value="Genomic_DNA"/>
</dbReference>
<feature type="region of interest" description="Disordered" evidence="1">
    <location>
        <begin position="89"/>
        <end position="108"/>
    </location>
</feature>
<proteinExistence type="predicted"/>
<name>A0A5C5WH35_9BACT</name>
<evidence type="ECO:0000256" key="1">
    <source>
        <dbReference type="SAM" id="MobiDB-lite"/>
    </source>
</evidence>
<evidence type="ECO:0000313" key="2">
    <source>
        <dbReference type="EMBL" id="TWT49419.1"/>
    </source>
</evidence>
<dbReference type="AlphaFoldDB" id="A0A5C5WH35"/>